<dbReference type="PANTHER" id="PTHR43580">
    <property type="entry name" value="OXIDOREDUCTASE GLYR1-RELATED"/>
    <property type="match status" value="1"/>
</dbReference>
<comment type="similarity">
    <text evidence="1">Belongs to the HIBADH-related family. NP60 subfamily.</text>
</comment>
<keyword evidence="3" id="KW-0520">NAD</keyword>
<dbReference type="InterPro" id="IPR013328">
    <property type="entry name" value="6PGD_dom2"/>
</dbReference>
<evidence type="ECO:0000259" key="4">
    <source>
        <dbReference type="Pfam" id="PF03446"/>
    </source>
</evidence>
<sequence>MAGPPEKQSLKVGFLGLGIMGLAMARNLVKAGYHVTVWNRSLGKAKELEQEGASVASSIAECVAANDITLAMLADPGAALAVAKEAAKGISKGKGYIDVSTVDPQTAKQIGQIMTEAGGTYLEAPVGGSKQPAEQGNLVFLCGGDKALFDLSAPLLDVMGKAKFFLGEVGKGSQLKLVINMMMGAIMAANAEGIELAQGLGLPVESLIEVVNMGAMGTPMFKLKAPSMAEGKYPTAFPLKHAQKDVRLALAAAQEQGIILPVASAANDQYRKAIEEGLGDADFSAVKETLKSKA</sequence>
<dbReference type="EMBL" id="CAXHTA020000017">
    <property type="protein sequence ID" value="CAL5228009.1"/>
    <property type="molecule type" value="Genomic_DNA"/>
</dbReference>
<dbReference type="InterPro" id="IPR029154">
    <property type="entry name" value="HIBADH-like_NADP-bd"/>
</dbReference>
<comment type="caution">
    <text evidence="6">The sequence shown here is derived from an EMBL/GenBank/DDBJ whole genome shotgun (WGS) entry which is preliminary data.</text>
</comment>
<dbReference type="InterPro" id="IPR015815">
    <property type="entry name" value="HIBADH-related"/>
</dbReference>
<dbReference type="SUPFAM" id="SSF51735">
    <property type="entry name" value="NAD(P)-binding Rossmann-fold domains"/>
    <property type="match status" value="1"/>
</dbReference>
<organism evidence="6 7">
    <name type="scientific">Coccomyxa viridis</name>
    <dbReference type="NCBI Taxonomy" id="1274662"/>
    <lineage>
        <taxon>Eukaryota</taxon>
        <taxon>Viridiplantae</taxon>
        <taxon>Chlorophyta</taxon>
        <taxon>core chlorophytes</taxon>
        <taxon>Trebouxiophyceae</taxon>
        <taxon>Trebouxiophyceae incertae sedis</taxon>
        <taxon>Coccomyxaceae</taxon>
        <taxon>Coccomyxa</taxon>
    </lineage>
</organism>
<evidence type="ECO:0000259" key="5">
    <source>
        <dbReference type="Pfam" id="PF14833"/>
    </source>
</evidence>
<accession>A0ABP1GBR7</accession>
<evidence type="ECO:0000256" key="3">
    <source>
        <dbReference type="ARBA" id="ARBA00023027"/>
    </source>
</evidence>
<protein>
    <submittedName>
        <fullName evidence="6">G11066 protein</fullName>
    </submittedName>
</protein>
<reference evidence="6 7" key="1">
    <citation type="submission" date="2024-06" db="EMBL/GenBank/DDBJ databases">
        <authorList>
            <person name="Kraege A."/>
            <person name="Thomma B."/>
        </authorList>
    </citation>
    <scope>NUCLEOTIDE SEQUENCE [LARGE SCALE GENOMIC DNA]</scope>
</reference>
<dbReference type="InterPro" id="IPR051265">
    <property type="entry name" value="HIBADH-related_NP60_sf"/>
</dbReference>
<evidence type="ECO:0000256" key="2">
    <source>
        <dbReference type="ARBA" id="ARBA00023002"/>
    </source>
</evidence>
<keyword evidence="2" id="KW-0560">Oxidoreductase</keyword>
<feature type="domain" description="3-hydroxyisobutyrate dehydrogenase-like NAD-binding" evidence="5">
    <location>
        <begin position="170"/>
        <end position="286"/>
    </location>
</feature>
<feature type="domain" description="6-phosphogluconate dehydrogenase NADP-binding" evidence="4">
    <location>
        <begin position="11"/>
        <end position="165"/>
    </location>
</feature>
<dbReference type="Pfam" id="PF03446">
    <property type="entry name" value="NAD_binding_2"/>
    <property type="match status" value="1"/>
</dbReference>
<dbReference type="Pfam" id="PF14833">
    <property type="entry name" value="NAD_binding_11"/>
    <property type="match status" value="1"/>
</dbReference>
<dbReference type="Gene3D" id="3.40.50.720">
    <property type="entry name" value="NAD(P)-binding Rossmann-like Domain"/>
    <property type="match status" value="1"/>
</dbReference>
<dbReference type="InterPro" id="IPR008927">
    <property type="entry name" value="6-PGluconate_DH-like_C_sf"/>
</dbReference>
<dbReference type="InterPro" id="IPR036291">
    <property type="entry name" value="NAD(P)-bd_dom_sf"/>
</dbReference>
<dbReference type="InterPro" id="IPR006115">
    <property type="entry name" value="6PGDH_NADP-bd"/>
</dbReference>
<evidence type="ECO:0000256" key="1">
    <source>
        <dbReference type="ARBA" id="ARBA00007598"/>
    </source>
</evidence>
<dbReference type="PROSITE" id="PS00895">
    <property type="entry name" value="3_HYDROXYISOBUT_DH"/>
    <property type="match status" value="1"/>
</dbReference>
<dbReference type="Proteomes" id="UP001497392">
    <property type="component" value="Unassembled WGS sequence"/>
</dbReference>
<keyword evidence="7" id="KW-1185">Reference proteome</keyword>
<dbReference type="InterPro" id="IPR002204">
    <property type="entry name" value="3-OH-isobutyrate_DH-rel_CS"/>
</dbReference>
<dbReference type="PIRSF" id="PIRSF000103">
    <property type="entry name" value="HIBADH"/>
    <property type="match status" value="1"/>
</dbReference>
<name>A0ABP1GBR7_9CHLO</name>
<gene>
    <name evidence="6" type="primary">g11066</name>
    <name evidence="6" type="ORF">VP750_LOCUS9915</name>
</gene>
<dbReference type="SUPFAM" id="SSF48179">
    <property type="entry name" value="6-phosphogluconate dehydrogenase C-terminal domain-like"/>
    <property type="match status" value="1"/>
</dbReference>
<evidence type="ECO:0000313" key="7">
    <source>
        <dbReference type="Proteomes" id="UP001497392"/>
    </source>
</evidence>
<dbReference type="Gene3D" id="1.10.1040.10">
    <property type="entry name" value="N-(1-d-carboxylethyl)-l-norvaline Dehydrogenase, domain 2"/>
    <property type="match status" value="1"/>
</dbReference>
<proteinExistence type="inferred from homology"/>
<dbReference type="PANTHER" id="PTHR43580:SF2">
    <property type="entry name" value="CYTOKINE-LIKE NUCLEAR FACTOR N-PAC"/>
    <property type="match status" value="1"/>
</dbReference>
<evidence type="ECO:0000313" key="6">
    <source>
        <dbReference type="EMBL" id="CAL5228009.1"/>
    </source>
</evidence>